<reference evidence="1" key="1">
    <citation type="submission" date="2018-02" db="EMBL/GenBank/DDBJ databases">
        <title>The genomes of Aspergillus section Nigri reveals drivers in fungal speciation.</title>
        <authorList>
            <consortium name="DOE Joint Genome Institute"/>
            <person name="Vesth T.C."/>
            <person name="Nybo J."/>
            <person name="Theobald S."/>
            <person name="Brandl J."/>
            <person name="Frisvad J.C."/>
            <person name="Nielsen K.F."/>
            <person name="Lyhne E.K."/>
            <person name="Kogle M.E."/>
            <person name="Kuo A."/>
            <person name="Riley R."/>
            <person name="Clum A."/>
            <person name="Nolan M."/>
            <person name="Lipzen A."/>
            <person name="Salamov A."/>
            <person name="Henrissat B."/>
            <person name="Wiebenga A."/>
            <person name="De vries R.P."/>
            <person name="Grigoriev I.V."/>
            <person name="Mortensen U.H."/>
            <person name="Andersen M.R."/>
            <person name="Baker S.E."/>
        </authorList>
    </citation>
    <scope>NUCLEOTIDE SEQUENCE</scope>
    <source>
        <strain evidence="1">CBS 121060</strain>
    </source>
</reference>
<gene>
    <name evidence="1" type="ORF">BO66DRAFT_362870</name>
</gene>
<name>A0ACD1HNI1_9EURO</name>
<proteinExistence type="predicted"/>
<evidence type="ECO:0000313" key="2">
    <source>
        <dbReference type="Proteomes" id="UP000249661"/>
    </source>
</evidence>
<protein>
    <submittedName>
        <fullName evidence="1">Uncharacterized protein</fullName>
    </submittedName>
</protein>
<dbReference type="EMBL" id="KZ824933">
    <property type="protein sequence ID" value="RAH75247.1"/>
    <property type="molecule type" value="Genomic_DNA"/>
</dbReference>
<evidence type="ECO:0000313" key="1">
    <source>
        <dbReference type="EMBL" id="RAH75247.1"/>
    </source>
</evidence>
<dbReference type="Proteomes" id="UP000249661">
    <property type="component" value="Unassembled WGS sequence"/>
</dbReference>
<keyword evidence="2" id="KW-1185">Reference proteome</keyword>
<sequence length="450" mass="48194">MSSRSLLLGSPVPTTFTRKYRSANHGPPLHRESRNALPRVSRFPPFQQAYTTATATATAPVPAPRPRLRPKPRTDFGIMSTHETPPNAPTATQASKKDNRKDKKGGRAGGGGGGKPRHEDPKTGRQITVSKAMSFILRHAAEKEGLTMDAQGYASVGDLLAWRKLKSLKVTFPEIVDAVASSDKKRFGLLYLPPAASTSTATSTAASTPTTAAESTSTAEKAGDTASPQTTTNDTETATATALAAATTDQDPTHYLIRATQGHSIKTVEAAGLLERLTPTTSNLPSTVVHGTFHGAWPLILESGGLRCMGRNQVHFATGPEREAVLARSQHEQKEEGAVGGGGHGQVISGMRRDAQVLIYIDLVKALQLGCPFWRSENGVILSEGIEGMVPLEVVDAVVERRLGTIWERGAVVQQWPAEWSRRRNPKAKGKGQGQQQQQAEGRGEKSDGR</sequence>
<organism evidence="1 2">
    <name type="scientific">Aspergillus aculeatinus CBS 121060</name>
    <dbReference type="NCBI Taxonomy" id="1448322"/>
    <lineage>
        <taxon>Eukaryota</taxon>
        <taxon>Fungi</taxon>
        <taxon>Dikarya</taxon>
        <taxon>Ascomycota</taxon>
        <taxon>Pezizomycotina</taxon>
        <taxon>Eurotiomycetes</taxon>
        <taxon>Eurotiomycetidae</taxon>
        <taxon>Eurotiales</taxon>
        <taxon>Aspergillaceae</taxon>
        <taxon>Aspergillus</taxon>
        <taxon>Aspergillus subgen. Circumdati</taxon>
    </lineage>
</organism>
<accession>A0ACD1HNI1</accession>